<proteinExistence type="predicted"/>
<gene>
    <name evidence="1" type="ORF">PROH_16130</name>
</gene>
<dbReference type="AlphaFoldDB" id="A0A0M2PY01"/>
<sequence length="125" mass="14170">MTPQTADDLYQFCAQQVLGAAVFDWNGLPKEYFTTDENKDIGWVQTVFQVLGLRSLLMSSLRLEGFMHVIVEGSPHRAIIVKHRDGYVALLLDSNDHQDIAPSFLDWAHNLNTQRLSTDPRFHGA</sequence>
<evidence type="ECO:0008006" key="3">
    <source>
        <dbReference type="Google" id="ProtNLM"/>
    </source>
</evidence>
<organism evidence="1 2">
    <name type="scientific">Prochlorothrix hollandica PCC 9006 = CALU 1027</name>
    <dbReference type="NCBI Taxonomy" id="317619"/>
    <lineage>
        <taxon>Bacteria</taxon>
        <taxon>Bacillati</taxon>
        <taxon>Cyanobacteriota</taxon>
        <taxon>Cyanophyceae</taxon>
        <taxon>Prochlorotrichales</taxon>
        <taxon>Prochlorotrichaceae</taxon>
        <taxon>Prochlorothrix</taxon>
    </lineage>
</organism>
<name>A0A0M2PY01_PROHO</name>
<keyword evidence="2" id="KW-1185">Reference proteome</keyword>
<dbReference type="STRING" id="317619.GCA_000332315_02403"/>
<dbReference type="Proteomes" id="UP000034681">
    <property type="component" value="Unassembled WGS sequence"/>
</dbReference>
<dbReference type="RefSeq" id="WP_017712779.1">
    <property type="nucleotide sequence ID" value="NZ_KB235937.1"/>
</dbReference>
<protein>
    <recommendedName>
        <fullName evidence="3">Roadblock/LAMTOR2 domain-containing protein</fullName>
    </recommendedName>
</protein>
<dbReference type="OrthoDB" id="530780at2"/>
<comment type="caution">
    <text evidence="1">The sequence shown here is derived from an EMBL/GenBank/DDBJ whole genome shotgun (WGS) entry which is preliminary data.</text>
</comment>
<evidence type="ECO:0000313" key="1">
    <source>
        <dbReference type="EMBL" id="KKI99261.1"/>
    </source>
</evidence>
<reference evidence="1" key="1">
    <citation type="submission" date="2012-04" db="EMBL/GenBank/DDBJ databases">
        <authorList>
            <person name="Borisov I.G."/>
            <person name="Ivanikova N.V."/>
            <person name="Pinevich A.V."/>
        </authorList>
    </citation>
    <scope>NUCLEOTIDE SEQUENCE</scope>
    <source>
        <strain evidence="1">CALU 1027</strain>
    </source>
</reference>
<dbReference type="EMBL" id="AJTX02000006">
    <property type="protein sequence ID" value="KKI99261.1"/>
    <property type="molecule type" value="Genomic_DNA"/>
</dbReference>
<evidence type="ECO:0000313" key="2">
    <source>
        <dbReference type="Proteomes" id="UP000034681"/>
    </source>
</evidence>
<accession>A0A0M2PY01</accession>
<dbReference type="eggNOG" id="ENOG503398I">
    <property type="taxonomic scope" value="Bacteria"/>
</dbReference>